<dbReference type="AlphaFoldDB" id="A0A379K0J6"/>
<organism evidence="1 2">
    <name type="scientific">Ectopseudomonas oleovorans</name>
    <name type="common">Pseudomonas oleovorans</name>
    <dbReference type="NCBI Taxonomy" id="301"/>
    <lineage>
        <taxon>Bacteria</taxon>
        <taxon>Pseudomonadati</taxon>
        <taxon>Pseudomonadota</taxon>
        <taxon>Gammaproteobacteria</taxon>
        <taxon>Pseudomonadales</taxon>
        <taxon>Pseudomonadaceae</taxon>
        <taxon>Ectopseudomonas</taxon>
    </lineage>
</organism>
<name>A0A379K0J6_ECTOL</name>
<evidence type="ECO:0000313" key="2">
    <source>
        <dbReference type="Proteomes" id="UP000254084"/>
    </source>
</evidence>
<dbReference type="EMBL" id="UGUW01000002">
    <property type="protein sequence ID" value="SUD58012.1"/>
    <property type="molecule type" value="Genomic_DNA"/>
</dbReference>
<protein>
    <submittedName>
        <fullName evidence="1">Uncharacterized protein</fullName>
    </submittedName>
</protein>
<dbReference type="Proteomes" id="UP000254084">
    <property type="component" value="Unassembled WGS sequence"/>
</dbReference>
<accession>A0A379K0J6</accession>
<evidence type="ECO:0000313" key="1">
    <source>
        <dbReference type="EMBL" id="SUD58012.1"/>
    </source>
</evidence>
<gene>
    <name evidence="1" type="ORF">NCTC10860_00218</name>
</gene>
<proteinExistence type="predicted"/>
<reference evidence="1 2" key="1">
    <citation type="submission" date="2018-06" db="EMBL/GenBank/DDBJ databases">
        <authorList>
            <consortium name="Pathogen Informatics"/>
            <person name="Doyle S."/>
        </authorList>
    </citation>
    <scope>NUCLEOTIDE SEQUENCE [LARGE SCALE GENOMIC DNA]</scope>
    <source>
        <strain evidence="1 2">NCTC10860</strain>
    </source>
</reference>
<sequence length="58" mass="6770">MNGQPRWMYSRAPDCGVSSGKLLRKAPYWRPMAYEAFAKYSERSLEDIENGQLAEHYL</sequence>